<dbReference type="AlphaFoldDB" id="A0A256LCH7"/>
<reference evidence="2 3" key="1">
    <citation type="submission" date="2017-04" db="EMBL/GenBank/DDBJ databases">
        <authorList>
            <person name="Afonso C.L."/>
            <person name="Miller P.J."/>
            <person name="Scott M.A."/>
            <person name="Spackman E."/>
            <person name="Goraichik I."/>
            <person name="Dimitrov K.M."/>
            <person name="Suarez D.L."/>
            <person name="Swayne D.E."/>
        </authorList>
    </citation>
    <scope>NUCLEOTIDE SEQUENCE [LARGE SCALE GENOMIC DNA]</scope>
    <source>
        <strain evidence="2 3">609q</strain>
    </source>
</reference>
<gene>
    <name evidence="1" type="ORF">CBF53_08625</name>
    <name evidence="2" type="ORF">CBF70_08060</name>
</gene>
<dbReference type="Proteomes" id="UP000216316">
    <property type="component" value="Unassembled WGS sequence"/>
</dbReference>
<reference evidence="1" key="2">
    <citation type="submission" date="2017-05" db="EMBL/GenBank/DDBJ databases">
        <authorList>
            <person name="Lin X.B."/>
            <person name="Stothard P."/>
            <person name="Tasseva G."/>
            <person name="Walter J."/>
        </authorList>
    </citation>
    <scope>NUCLEOTIDE SEQUENCE</scope>
    <source>
        <strain evidence="1">609u</strain>
    </source>
</reference>
<keyword evidence="4" id="KW-1185">Reference proteome</keyword>
<dbReference type="Proteomes" id="UP000215828">
    <property type="component" value="Unassembled WGS sequence"/>
</dbReference>
<reference evidence="3 4" key="3">
    <citation type="submission" date="2017-09" db="EMBL/GenBank/DDBJ databases">
        <title>Tripartite evolution among Lactobacillus johnsonii, Lactobacillus taiwanensis, Lactobacillus reuteri and their rodent host.</title>
        <authorList>
            <person name="Wang T."/>
            <person name="Knowles S."/>
            <person name="Cheng C."/>
        </authorList>
    </citation>
    <scope>NUCLEOTIDE SEQUENCE [LARGE SCALE GENOMIC DNA]</scope>
    <source>
        <strain evidence="2 3">609q</strain>
        <strain evidence="1 4">609u</strain>
    </source>
</reference>
<accession>A0A256LCH7</accession>
<organism evidence="2 3">
    <name type="scientific">Lactobacillus taiwanensis</name>
    <dbReference type="NCBI Taxonomy" id="508451"/>
    <lineage>
        <taxon>Bacteria</taxon>
        <taxon>Bacillati</taxon>
        <taxon>Bacillota</taxon>
        <taxon>Bacilli</taxon>
        <taxon>Lactobacillales</taxon>
        <taxon>Lactobacillaceae</taxon>
        <taxon>Lactobacillus</taxon>
    </lineage>
</organism>
<sequence length="76" mass="8340">MSIKEEILTTIEDVSKAAAKTSSNKNYGIYLSTISSLANILSVLANLEKESPDKAKIFANNDKKPVEEVEVNRVID</sequence>
<evidence type="ECO:0000313" key="2">
    <source>
        <dbReference type="EMBL" id="OYR91111.1"/>
    </source>
</evidence>
<dbReference type="RefSeq" id="WP_094496366.1">
    <property type="nucleotide sequence ID" value="NZ_NGNV01000044.1"/>
</dbReference>
<name>A0A256LCH7_9LACO</name>
<evidence type="ECO:0000313" key="1">
    <source>
        <dbReference type="EMBL" id="OYR87493.1"/>
    </source>
</evidence>
<dbReference type="EMBL" id="NGNV01000044">
    <property type="protein sequence ID" value="OYR87493.1"/>
    <property type="molecule type" value="Genomic_DNA"/>
</dbReference>
<proteinExistence type="predicted"/>
<protein>
    <submittedName>
        <fullName evidence="2">Uncharacterized protein</fullName>
    </submittedName>
</protein>
<evidence type="ECO:0000313" key="4">
    <source>
        <dbReference type="Proteomes" id="UP000216316"/>
    </source>
</evidence>
<evidence type="ECO:0000313" key="3">
    <source>
        <dbReference type="Proteomes" id="UP000215828"/>
    </source>
</evidence>
<dbReference type="EMBL" id="NGNX01000033">
    <property type="protein sequence ID" value="OYR91111.1"/>
    <property type="molecule type" value="Genomic_DNA"/>
</dbReference>
<comment type="caution">
    <text evidence="2">The sequence shown here is derived from an EMBL/GenBank/DDBJ whole genome shotgun (WGS) entry which is preliminary data.</text>
</comment>